<dbReference type="GO" id="GO:0071037">
    <property type="term" value="P:nuclear polyadenylation-dependent snRNA catabolic process"/>
    <property type="evidence" value="ECO:0007669"/>
    <property type="project" value="TreeGrafter"/>
</dbReference>
<evidence type="ECO:0000256" key="9">
    <source>
        <dbReference type="SAM" id="MobiDB-lite"/>
    </source>
</evidence>
<dbReference type="Gene3D" id="3.30.420.10">
    <property type="entry name" value="Ribonuclease H-like superfamily/Ribonuclease H"/>
    <property type="match status" value="1"/>
</dbReference>
<gene>
    <name evidence="11" type="ORF">ASTO00021_LOCUS12030</name>
</gene>
<dbReference type="InterPro" id="IPR002121">
    <property type="entry name" value="HRDC_dom"/>
</dbReference>
<dbReference type="Gene3D" id="1.10.150.80">
    <property type="entry name" value="HRDC domain"/>
    <property type="match status" value="1"/>
</dbReference>
<dbReference type="GO" id="GO:0000166">
    <property type="term" value="F:nucleotide binding"/>
    <property type="evidence" value="ECO:0007669"/>
    <property type="project" value="InterPro"/>
</dbReference>
<feature type="compositionally biased region" description="Basic and acidic residues" evidence="9">
    <location>
        <begin position="702"/>
        <end position="716"/>
    </location>
</feature>
<feature type="region of interest" description="Disordered" evidence="9">
    <location>
        <begin position="688"/>
        <end position="719"/>
    </location>
</feature>
<evidence type="ECO:0000256" key="2">
    <source>
        <dbReference type="ARBA" id="ARBA00022552"/>
    </source>
</evidence>
<proteinExistence type="inferred from homology"/>
<dbReference type="GO" id="GO:0003727">
    <property type="term" value="F:single-stranded RNA binding"/>
    <property type="evidence" value="ECO:0007669"/>
    <property type="project" value="TreeGrafter"/>
</dbReference>
<feature type="region of interest" description="Disordered" evidence="9">
    <location>
        <begin position="874"/>
        <end position="936"/>
    </location>
</feature>
<dbReference type="Pfam" id="PF08066">
    <property type="entry name" value="PMC2NT"/>
    <property type="match status" value="1"/>
</dbReference>
<dbReference type="GO" id="GO:0005730">
    <property type="term" value="C:nucleolus"/>
    <property type="evidence" value="ECO:0007669"/>
    <property type="project" value="TreeGrafter"/>
</dbReference>
<dbReference type="GO" id="GO:0071040">
    <property type="term" value="P:nuclear polyadenylation-dependent antisense transcript catabolic process"/>
    <property type="evidence" value="ECO:0007669"/>
    <property type="project" value="TreeGrafter"/>
</dbReference>
<evidence type="ECO:0000256" key="7">
    <source>
        <dbReference type="ARBA" id="ARBA00023242"/>
    </source>
</evidence>
<dbReference type="InterPro" id="IPR012337">
    <property type="entry name" value="RNaseH-like_sf"/>
</dbReference>
<keyword evidence="4" id="KW-0378">Hydrolase</keyword>
<dbReference type="FunFam" id="1.10.150.80:FF:000001">
    <property type="entry name" value="Putative exosome component 10"/>
    <property type="match status" value="1"/>
</dbReference>
<feature type="region of interest" description="Disordered" evidence="9">
    <location>
        <begin position="204"/>
        <end position="229"/>
    </location>
</feature>
<name>A0A7S3UZH7_9STRA</name>
<feature type="region of interest" description="Disordered" evidence="9">
    <location>
        <begin position="834"/>
        <end position="861"/>
    </location>
</feature>
<keyword evidence="6" id="KW-0269">Exonuclease</keyword>
<dbReference type="InterPro" id="IPR002562">
    <property type="entry name" value="3'-5'_exonuclease_dom"/>
</dbReference>
<dbReference type="InterPro" id="IPR012588">
    <property type="entry name" value="Exosome-assoc_fac_Rrp6_N"/>
</dbReference>
<dbReference type="GO" id="GO:0000467">
    <property type="term" value="P:exonucleolytic trimming to generate mature 3'-end of 5.8S rRNA from tricistronic rRNA transcript (SSU-rRNA, 5.8S rRNA, LSU-rRNA)"/>
    <property type="evidence" value="ECO:0007669"/>
    <property type="project" value="InterPro"/>
</dbReference>
<feature type="region of interest" description="Disordered" evidence="9">
    <location>
        <begin position="966"/>
        <end position="1039"/>
    </location>
</feature>
<dbReference type="GO" id="GO:0071035">
    <property type="term" value="P:nuclear polyadenylation-dependent rRNA catabolic process"/>
    <property type="evidence" value="ECO:0007669"/>
    <property type="project" value="TreeGrafter"/>
</dbReference>
<evidence type="ECO:0000256" key="4">
    <source>
        <dbReference type="ARBA" id="ARBA00022801"/>
    </source>
</evidence>
<dbReference type="PROSITE" id="PS50967">
    <property type="entry name" value="HRDC"/>
    <property type="match status" value="1"/>
</dbReference>
<dbReference type="GO" id="GO:0071036">
    <property type="term" value="P:nuclear polyadenylation-dependent snoRNA catabolic process"/>
    <property type="evidence" value="ECO:0007669"/>
    <property type="project" value="TreeGrafter"/>
</dbReference>
<evidence type="ECO:0000256" key="8">
    <source>
        <dbReference type="ARBA" id="ARBA00043957"/>
    </source>
</evidence>
<feature type="domain" description="HRDC" evidence="10">
    <location>
        <begin position="520"/>
        <end position="600"/>
    </location>
</feature>
<dbReference type="InterPro" id="IPR044876">
    <property type="entry name" value="HRDC_dom_sf"/>
</dbReference>
<feature type="compositionally biased region" description="Polar residues" evidence="9">
    <location>
        <begin position="904"/>
        <end position="913"/>
    </location>
</feature>
<dbReference type="InterPro" id="IPR049559">
    <property type="entry name" value="Rrp6p-like_exo"/>
</dbReference>
<dbReference type="GO" id="GO:0071044">
    <property type="term" value="P:histone mRNA catabolic process"/>
    <property type="evidence" value="ECO:0007669"/>
    <property type="project" value="TreeGrafter"/>
</dbReference>
<comment type="subcellular location">
    <subcellularLocation>
        <location evidence="1">Nucleus</location>
    </subcellularLocation>
</comment>
<evidence type="ECO:0000256" key="5">
    <source>
        <dbReference type="ARBA" id="ARBA00022835"/>
    </source>
</evidence>
<accession>A0A7S3UZH7</accession>
<feature type="compositionally biased region" description="Low complexity" evidence="9">
    <location>
        <begin position="921"/>
        <end position="931"/>
    </location>
</feature>
<dbReference type="GO" id="GO:0000175">
    <property type="term" value="F:3'-5'-RNA exonuclease activity"/>
    <property type="evidence" value="ECO:0007669"/>
    <property type="project" value="InterPro"/>
</dbReference>
<feature type="compositionally biased region" description="Polar residues" evidence="9">
    <location>
        <begin position="689"/>
        <end position="701"/>
    </location>
</feature>
<organism evidence="11">
    <name type="scientific">Aplanochytrium stocchinoi</name>
    <dbReference type="NCBI Taxonomy" id="215587"/>
    <lineage>
        <taxon>Eukaryota</taxon>
        <taxon>Sar</taxon>
        <taxon>Stramenopiles</taxon>
        <taxon>Bigyra</taxon>
        <taxon>Labyrinthulomycetes</taxon>
        <taxon>Thraustochytrida</taxon>
        <taxon>Thraustochytriidae</taxon>
        <taxon>Aplanochytrium</taxon>
    </lineage>
</organism>
<dbReference type="AlphaFoldDB" id="A0A7S3UZH7"/>
<feature type="compositionally biased region" description="Low complexity" evidence="9">
    <location>
        <begin position="1100"/>
        <end position="1110"/>
    </location>
</feature>
<evidence type="ECO:0000256" key="3">
    <source>
        <dbReference type="ARBA" id="ARBA00022722"/>
    </source>
</evidence>
<dbReference type="GO" id="GO:0000176">
    <property type="term" value="C:nuclear exosome (RNase complex)"/>
    <property type="evidence" value="ECO:0007669"/>
    <property type="project" value="InterPro"/>
</dbReference>
<dbReference type="Pfam" id="PF00570">
    <property type="entry name" value="HRDC"/>
    <property type="match status" value="1"/>
</dbReference>
<feature type="compositionally biased region" description="Basic and acidic residues" evidence="9">
    <location>
        <begin position="210"/>
        <end position="226"/>
    </location>
</feature>
<dbReference type="SUPFAM" id="SSF47819">
    <property type="entry name" value="HRDC-like"/>
    <property type="match status" value="1"/>
</dbReference>
<dbReference type="InterPro" id="IPR045092">
    <property type="entry name" value="Rrp6-like"/>
</dbReference>
<dbReference type="GO" id="GO:0071039">
    <property type="term" value="P:nuclear polyadenylation-dependent CUT catabolic process"/>
    <property type="evidence" value="ECO:0007669"/>
    <property type="project" value="TreeGrafter"/>
</dbReference>
<keyword evidence="3" id="KW-0540">Nuclease</keyword>
<dbReference type="Pfam" id="PF01612">
    <property type="entry name" value="DNA_pol_A_exo1"/>
    <property type="match status" value="1"/>
</dbReference>
<keyword evidence="5" id="KW-0271">Exosome</keyword>
<comment type="similarity">
    <text evidence="8">Belongs to the exosome component 10/RRP6 family.</text>
</comment>
<reference evidence="11" key="1">
    <citation type="submission" date="2021-01" db="EMBL/GenBank/DDBJ databases">
        <authorList>
            <person name="Corre E."/>
            <person name="Pelletier E."/>
            <person name="Niang G."/>
            <person name="Scheremetjew M."/>
            <person name="Finn R."/>
            <person name="Kale V."/>
            <person name="Holt S."/>
            <person name="Cochrane G."/>
            <person name="Meng A."/>
            <person name="Brown T."/>
            <person name="Cohen L."/>
        </authorList>
    </citation>
    <scope>NUCLEOTIDE SEQUENCE</scope>
    <source>
        <strain evidence="11">GSBS06</strain>
    </source>
</reference>
<evidence type="ECO:0000256" key="6">
    <source>
        <dbReference type="ARBA" id="ARBA00022839"/>
    </source>
</evidence>
<dbReference type="PANTHER" id="PTHR12124:SF47">
    <property type="entry name" value="EXOSOME COMPONENT 10"/>
    <property type="match status" value="1"/>
</dbReference>
<feature type="compositionally biased region" description="Basic residues" evidence="9">
    <location>
        <begin position="1007"/>
        <end position="1023"/>
    </location>
</feature>
<keyword evidence="2" id="KW-0698">rRNA processing</keyword>
<feature type="compositionally biased region" description="Basic residues" evidence="9">
    <location>
        <begin position="875"/>
        <end position="885"/>
    </location>
</feature>
<dbReference type="SMART" id="SM00341">
    <property type="entry name" value="HRDC"/>
    <property type="match status" value="1"/>
</dbReference>
<evidence type="ECO:0000313" key="11">
    <source>
        <dbReference type="EMBL" id="CAE0441913.1"/>
    </source>
</evidence>
<dbReference type="SUPFAM" id="SSF53098">
    <property type="entry name" value="Ribonuclease H-like"/>
    <property type="match status" value="1"/>
</dbReference>
<dbReference type="GO" id="GO:0071038">
    <property type="term" value="P:TRAMP-dependent tRNA surveillance pathway"/>
    <property type="evidence" value="ECO:0007669"/>
    <property type="project" value="TreeGrafter"/>
</dbReference>
<protein>
    <recommendedName>
        <fullName evidence="10">HRDC domain-containing protein</fullName>
    </recommendedName>
</protein>
<feature type="compositionally biased region" description="Polar residues" evidence="9">
    <location>
        <begin position="615"/>
        <end position="644"/>
    </location>
</feature>
<feature type="region of interest" description="Disordered" evidence="9">
    <location>
        <begin position="610"/>
        <end position="644"/>
    </location>
</feature>
<evidence type="ECO:0000259" key="10">
    <source>
        <dbReference type="PROSITE" id="PS50967"/>
    </source>
</evidence>
<dbReference type="EMBL" id="HBIN01015859">
    <property type="protein sequence ID" value="CAE0441913.1"/>
    <property type="molecule type" value="Transcribed_RNA"/>
</dbReference>
<dbReference type="SMART" id="SM00474">
    <property type="entry name" value="35EXOc"/>
    <property type="match status" value="1"/>
</dbReference>
<dbReference type="GO" id="GO:0071051">
    <property type="term" value="P:poly(A)-dependent snoRNA 3'-end processing"/>
    <property type="evidence" value="ECO:0007669"/>
    <property type="project" value="TreeGrafter"/>
</dbReference>
<evidence type="ECO:0000256" key="1">
    <source>
        <dbReference type="ARBA" id="ARBA00004123"/>
    </source>
</evidence>
<feature type="region of interest" description="Disordered" evidence="9">
    <location>
        <begin position="1077"/>
        <end position="1116"/>
    </location>
</feature>
<dbReference type="CDD" id="cd06147">
    <property type="entry name" value="Rrp6p_like_exo"/>
    <property type="match status" value="1"/>
</dbReference>
<dbReference type="InterPro" id="IPR010997">
    <property type="entry name" value="HRDC-like_sf"/>
</dbReference>
<sequence>MSTLKEVLGEREQVENLVDFEKNLYNALVHGTKASNSLPGDEEDYSYYASLPEFKDKIGNFRKRIVNLIYKFASRVDSSDELFKLHELIDADPADFETFEPVADVVDLLLENVDSYLDEARRHSDNLSGLEKSNPSINANAQVEVSKSELVRDVRAGLNGVITHDANIQRPQMNFDDAIDNSRSPFIPKLKHKVHAIVPLPENGLAPMLPEEKEGESRDSLYHNNDDLEPSSESLSLVEAHVRSLGVDLEKHTQPRYANPYETEIRHALASPPSWIFQKLEPTRFLELDKTPCTWINSVYQLKKLCNDLEEEIEISIDLENHSYRSFQGFVCLMQMSTRKADYIIDTLALRSHMHMLNRVFSNPAIVKVLHGSDSDVLWLQRDFGIYVVSLFDTGQAARVLGYPSAGLAFALQHHCKVKTNKALQLADWRIRPLSQDMLKYAREDTHYLLYIYDKMRNELLDNMFYSQSRDTREGSGDRNALLWKVLRKSASIALTCYEKDIFTQNSYKKLIERKNLNLSPQQQRVFARLYEWRDAVARTKDESVQYILPQRMLVRIVNELPRNVSGLERCCNPLPIAVREHTDQVLEAIKNGINDEVGDRILMNTRIGPGAPAATQQATNKNESVSDSVASTSNTEVGGKKQQTVSLGVNSQYSSFVPISSTSTTRVPNTVNTQKLSFAAATRAGLKQTANTDTSTAQQHFSDRRGTLRASDDSFRATPSPVLTTEQLYDTAGWQDIQTASVPLPNVKSENMIGFAGGNRTRGVQSNDLLRTAADTRAQIGEEALQGFGVVQQKTPFAAMATAMANSYNNGSQGKNINLSAVSSMDGDSIALGPDRKDTVAEDDVIDIDTPANADALESDDIPRSMAEIYRISNRNRKRNKEKKKIKEETTAAQEDSNDGDSKNASPNSSSDAGRKRQKNSGQSNGGSSKDAGTDEAIEFMRGIGWVNREEKPVANLVVQGAPAQPAHLAGASSPSDNSGDSLHENGVVHKGHGHGRQYQSGGGKQRGRHHKIPASPRRRQGNRGQGGNRQQQNPSNRSLAYAQVGSSGSYDNRTGGFSYSQAAASAAGVRWDGQANVNYHNQNQANRGGRGGRGRGGRSYNSNNQNRSISYTRS</sequence>
<keyword evidence="7" id="KW-0539">Nucleus</keyword>
<dbReference type="PANTHER" id="PTHR12124">
    <property type="entry name" value="POLYMYOSITIS/SCLERODERMA AUTOANTIGEN-RELATED"/>
    <property type="match status" value="1"/>
</dbReference>
<dbReference type="InterPro" id="IPR036397">
    <property type="entry name" value="RNaseH_sf"/>
</dbReference>